<name>A0A0W0FW43_MONRR</name>
<dbReference type="AlphaFoldDB" id="A0A0W0FW43"/>
<evidence type="ECO:0000313" key="1">
    <source>
        <dbReference type="EMBL" id="KTB40593.1"/>
    </source>
</evidence>
<dbReference type="CDD" id="cd06464">
    <property type="entry name" value="ACD_sHsps-like"/>
    <property type="match status" value="1"/>
</dbReference>
<proteinExistence type="predicted"/>
<reference evidence="1 2" key="1">
    <citation type="submission" date="2015-12" db="EMBL/GenBank/DDBJ databases">
        <title>Draft genome sequence of Moniliophthora roreri, the causal agent of frosty pod rot of cacao.</title>
        <authorList>
            <person name="Aime M.C."/>
            <person name="Diaz-Valderrama J.R."/>
            <person name="Kijpornyongpan T."/>
            <person name="Phillips-Mora W."/>
        </authorList>
    </citation>
    <scope>NUCLEOTIDE SEQUENCE [LARGE SCALE GENOMIC DNA]</scope>
    <source>
        <strain evidence="1 2">MCA 2952</strain>
    </source>
</reference>
<dbReference type="Proteomes" id="UP000054988">
    <property type="component" value="Unassembled WGS sequence"/>
</dbReference>
<gene>
    <name evidence="1" type="ORF">WG66_6841</name>
</gene>
<protein>
    <submittedName>
        <fullName evidence="1">Putative HSP20-like chaperone</fullName>
    </submittedName>
</protein>
<comment type="caution">
    <text evidence="1">The sequence shown here is derived from an EMBL/GenBank/DDBJ whole genome shotgun (WGS) entry which is preliminary data.</text>
</comment>
<organism evidence="1 2">
    <name type="scientific">Moniliophthora roreri</name>
    <name type="common">Frosty pod rot fungus</name>
    <name type="synonym">Monilia roreri</name>
    <dbReference type="NCBI Taxonomy" id="221103"/>
    <lineage>
        <taxon>Eukaryota</taxon>
        <taxon>Fungi</taxon>
        <taxon>Dikarya</taxon>
        <taxon>Basidiomycota</taxon>
        <taxon>Agaricomycotina</taxon>
        <taxon>Agaricomycetes</taxon>
        <taxon>Agaricomycetidae</taxon>
        <taxon>Agaricales</taxon>
        <taxon>Marasmiineae</taxon>
        <taxon>Marasmiaceae</taxon>
        <taxon>Moniliophthora</taxon>
    </lineage>
</organism>
<accession>A0A0W0FW43</accession>
<dbReference type="EMBL" id="LATX01001568">
    <property type="protein sequence ID" value="KTB40593.1"/>
    <property type="molecule type" value="Genomic_DNA"/>
</dbReference>
<sequence>MSPTSTPNPTGSPGSALQPQFSSLERGLVLQLAGNIARRILEQRQRLEFERRRGISRQGPDFWLPRVDIFDDPDSPDVVAVFELPGVRREDAKVNVRGGKLIVEGERRIRYKSWTSDSWVDSEPSATDSQINDMHDVEDINPVPRAAQVPRSVAELRYGHFKREFALPEGVNSVPHIMHHP</sequence>
<dbReference type="InterPro" id="IPR008978">
    <property type="entry name" value="HSP20-like_chaperone"/>
</dbReference>
<dbReference type="SUPFAM" id="SSF49764">
    <property type="entry name" value="HSP20-like chaperones"/>
    <property type="match status" value="1"/>
</dbReference>
<dbReference type="Gene3D" id="2.60.40.790">
    <property type="match status" value="1"/>
</dbReference>
<evidence type="ECO:0000313" key="2">
    <source>
        <dbReference type="Proteomes" id="UP000054988"/>
    </source>
</evidence>
<dbReference type="eggNOG" id="ENOG502TEX9">
    <property type="taxonomic scope" value="Eukaryota"/>
</dbReference>